<evidence type="ECO:0000313" key="3">
    <source>
        <dbReference type="Proteomes" id="UP001143307"/>
    </source>
</evidence>
<dbReference type="RefSeq" id="WP_040542526.1">
    <property type="nucleotide sequence ID" value="NZ_SHNP01000003.1"/>
</dbReference>
<name>A0ABT3SVU6_9GAMM</name>
<dbReference type="NCBIfam" id="TIGR03177">
    <property type="entry name" value="pilus_cpaB"/>
    <property type="match status" value="1"/>
</dbReference>
<proteinExistence type="predicted"/>
<sequence length="262" mass="28254">MNNKILLVIAIVAGLGATFFVKQHIDEMKGDTITVYKATKTKGVGDILGGDLEAITLPAGLFPDALEEAPDQNFLDYMRTTRLRAKVAIGDILLFRHFDSSIDPGVLPSIPAGKKAISVGVDQKTSVSYFIQPGDLVDVLGTFPSLDPGATSAGDLPRIEASTRPILQAVEVLAVGSEYRASERHNMEPYGSVTLLVDSEEAAKLIFAQDYYDANITLLLRSKDDTDIASRLPEVGVRSGNFDSIGNRPSHNVIIKKPEAKN</sequence>
<evidence type="ECO:0000259" key="1">
    <source>
        <dbReference type="Pfam" id="PF16976"/>
    </source>
</evidence>
<gene>
    <name evidence="2" type="primary">cpaB</name>
    <name evidence="2" type="ORF">EYC87_11005</name>
</gene>
<keyword evidence="3" id="KW-1185">Reference proteome</keyword>
<reference evidence="2" key="1">
    <citation type="submission" date="2019-02" db="EMBL/GenBank/DDBJ databases">
        <authorList>
            <person name="Li S.-H."/>
        </authorList>
    </citation>
    <scope>NUCLEOTIDE SEQUENCE</scope>
    <source>
        <strain evidence="2">IMCC8485</strain>
    </source>
</reference>
<dbReference type="InterPro" id="IPR031571">
    <property type="entry name" value="RcpC_dom"/>
</dbReference>
<dbReference type="InterPro" id="IPR017592">
    <property type="entry name" value="Pilus_assmbl_Flp-typ_CpaB"/>
</dbReference>
<evidence type="ECO:0000313" key="2">
    <source>
        <dbReference type="EMBL" id="MCX2974109.1"/>
    </source>
</evidence>
<dbReference type="EMBL" id="SHNP01000003">
    <property type="protein sequence ID" value="MCX2974109.1"/>
    <property type="molecule type" value="Genomic_DNA"/>
</dbReference>
<dbReference type="Pfam" id="PF16976">
    <property type="entry name" value="RcpC"/>
    <property type="match status" value="1"/>
</dbReference>
<protein>
    <submittedName>
        <fullName evidence="2">Flp pilus assembly protein CpaB</fullName>
    </submittedName>
</protein>
<dbReference type="Proteomes" id="UP001143307">
    <property type="component" value="Unassembled WGS sequence"/>
</dbReference>
<accession>A0ABT3SVU6</accession>
<comment type="caution">
    <text evidence="2">The sequence shown here is derived from an EMBL/GenBank/DDBJ whole genome shotgun (WGS) entry which is preliminary data.</text>
</comment>
<organism evidence="2 3">
    <name type="scientific">Candidatus Seongchinamella marina</name>
    <dbReference type="NCBI Taxonomy" id="2518990"/>
    <lineage>
        <taxon>Bacteria</taxon>
        <taxon>Pseudomonadati</taxon>
        <taxon>Pseudomonadota</taxon>
        <taxon>Gammaproteobacteria</taxon>
        <taxon>Cellvibrionales</taxon>
        <taxon>Halieaceae</taxon>
        <taxon>Seongchinamella</taxon>
    </lineage>
</organism>
<feature type="domain" description="Flp pilus assembly protein RcpC/CpaB" evidence="1">
    <location>
        <begin position="109"/>
        <end position="221"/>
    </location>
</feature>